<evidence type="ECO:0000313" key="2">
    <source>
        <dbReference type="Proteomes" id="UP000523955"/>
    </source>
</evidence>
<keyword evidence="2" id="KW-1185">Reference proteome</keyword>
<evidence type="ECO:0000313" key="1">
    <source>
        <dbReference type="EMBL" id="MBB6629866.1"/>
    </source>
</evidence>
<protein>
    <submittedName>
        <fullName evidence="1">Uncharacterized protein</fullName>
    </submittedName>
</protein>
<sequence>MIGLAVVVLVAGIGIAATLLLGANSGDEKASGDTLRGTAILFDPDGSVEGSWDDCKGTGGYSDFGEGMRLSVKGKSDEIVGTGNVVNVTEANLEDVVRADWGSNAIGLTEKEDLAAAVDELRDFLESGEGLLCLLYFEADIEPSTYYSVELADRGDLSYSQDELRKKEFAVGFSLGDF</sequence>
<organism evidence="1 2">
    <name type="scientific">Nocardioides luti</name>
    <dbReference type="NCBI Taxonomy" id="2761101"/>
    <lineage>
        <taxon>Bacteria</taxon>
        <taxon>Bacillati</taxon>
        <taxon>Actinomycetota</taxon>
        <taxon>Actinomycetes</taxon>
        <taxon>Propionibacteriales</taxon>
        <taxon>Nocardioidaceae</taxon>
        <taxon>Nocardioides</taxon>
    </lineage>
</organism>
<gene>
    <name evidence="1" type="ORF">H5V45_21290</name>
</gene>
<comment type="caution">
    <text evidence="1">The sequence shown here is derived from an EMBL/GenBank/DDBJ whole genome shotgun (WGS) entry which is preliminary data.</text>
</comment>
<proteinExistence type="predicted"/>
<name>A0A7X0RK94_9ACTN</name>
<reference evidence="1 2" key="1">
    <citation type="submission" date="2020-08" db="EMBL/GenBank/DDBJ databases">
        <authorList>
            <person name="Seo M.-J."/>
        </authorList>
    </citation>
    <scope>NUCLEOTIDE SEQUENCE [LARGE SCALE GENOMIC DNA]</scope>
    <source>
        <strain evidence="1 2">KIGAM211</strain>
    </source>
</reference>
<dbReference type="Proteomes" id="UP000523955">
    <property type="component" value="Unassembled WGS sequence"/>
</dbReference>
<accession>A0A7X0RK94</accession>
<dbReference type="RefSeq" id="WP_185255077.1">
    <property type="nucleotide sequence ID" value="NZ_JACKXE010000002.1"/>
</dbReference>
<dbReference type="AlphaFoldDB" id="A0A7X0RK94"/>
<dbReference type="EMBL" id="JACKXE010000002">
    <property type="protein sequence ID" value="MBB6629866.1"/>
    <property type="molecule type" value="Genomic_DNA"/>
</dbReference>